<proteinExistence type="predicted"/>
<reference evidence="1" key="1">
    <citation type="submission" date="2020-03" db="EMBL/GenBank/DDBJ databases">
        <authorList>
            <person name="Zhang R."/>
        </authorList>
    </citation>
    <scope>NUCLEOTIDE SEQUENCE</scope>
</reference>
<sequence length="103" mass="11593">MVREREAIRVCGRGFCISWRRSDQFTAGLVRVVAGLYRWLRSVLSWAWAWAWREWQPWVFGVTVVGICGEGGSSNRICLGDLLFVGKREVDDGGRFGGSVVAI</sequence>
<dbReference type="AlphaFoldDB" id="A0A6M2EQB8"/>
<organism evidence="1">
    <name type="scientific">Populus davidiana</name>
    <dbReference type="NCBI Taxonomy" id="266767"/>
    <lineage>
        <taxon>Eukaryota</taxon>
        <taxon>Viridiplantae</taxon>
        <taxon>Streptophyta</taxon>
        <taxon>Embryophyta</taxon>
        <taxon>Tracheophyta</taxon>
        <taxon>Spermatophyta</taxon>
        <taxon>Magnoliopsida</taxon>
        <taxon>eudicotyledons</taxon>
        <taxon>Gunneridae</taxon>
        <taxon>Pentapetalae</taxon>
        <taxon>rosids</taxon>
        <taxon>fabids</taxon>
        <taxon>Malpighiales</taxon>
        <taxon>Salicaceae</taxon>
        <taxon>Saliceae</taxon>
        <taxon>Populus</taxon>
    </lineage>
</organism>
<name>A0A6M2EQB8_9ROSI</name>
<protein>
    <submittedName>
        <fullName evidence="1">Uncharacterized protein</fullName>
    </submittedName>
</protein>
<dbReference type="EMBL" id="GILB01007099">
    <property type="protein sequence ID" value="NUU87432.1"/>
    <property type="molecule type" value="Transcribed_RNA"/>
</dbReference>
<evidence type="ECO:0000313" key="1">
    <source>
        <dbReference type="EMBL" id="NUU87432.1"/>
    </source>
</evidence>
<accession>A0A6M2EQB8</accession>